<feature type="transmembrane region" description="Helical" evidence="5">
    <location>
        <begin position="12"/>
        <end position="30"/>
    </location>
</feature>
<dbReference type="GO" id="GO:0046872">
    <property type="term" value="F:metal ion binding"/>
    <property type="evidence" value="ECO:0007669"/>
    <property type="project" value="UniProtKB-KW"/>
</dbReference>
<organism evidence="7">
    <name type="scientific">Rhodanobacter sp. FW102-FHT14D07</name>
    <dbReference type="NCBI Taxonomy" id="3351462"/>
    <lineage>
        <taxon>Bacteria</taxon>
        <taxon>Pseudomonadati</taxon>
        <taxon>Pseudomonadota</taxon>
        <taxon>Gammaproteobacteria</taxon>
        <taxon>Lysobacterales</taxon>
        <taxon>Rhodanobacteraceae</taxon>
        <taxon>Rhodanobacter</taxon>
    </lineage>
</organism>
<keyword evidence="2 4" id="KW-0479">Metal-binding</keyword>
<gene>
    <name evidence="7" type="primary">ccoO</name>
    <name evidence="7" type="ORF">ACFYG5_06185</name>
</gene>
<dbReference type="PROSITE" id="PS51007">
    <property type="entry name" value="CYTC"/>
    <property type="match status" value="1"/>
</dbReference>
<dbReference type="NCBIfam" id="NF011055">
    <property type="entry name" value="PRK14487.1"/>
    <property type="match status" value="1"/>
</dbReference>
<dbReference type="InterPro" id="IPR036909">
    <property type="entry name" value="Cyt_c-like_dom_sf"/>
</dbReference>
<evidence type="ECO:0000256" key="4">
    <source>
        <dbReference type="PROSITE-ProRule" id="PRU00433"/>
    </source>
</evidence>
<evidence type="ECO:0000313" key="7">
    <source>
        <dbReference type="EMBL" id="XIA19720.1"/>
    </source>
</evidence>
<dbReference type="GO" id="GO:0009055">
    <property type="term" value="F:electron transfer activity"/>
    <property type="evidence" value="ECO:0007669"/>
    <property type="project" value="InterPro"/>
</dbReference>
<evidence type="ECO:0000256" key="5">
    <source>
        <dbReference type="SAM" id="Phobius"/>
    </source>
</evidence>
<dbReference type="InterPro" id="IPR003468">
    <property type="entry name" value="Cyt_c_oxidase_monohaem-su/FixO"/>
</dbReference>
<reference evidence="7" key="1">
    <citation type="submission" date="2024-10" db="EMBL/GenBank/DDBJ databases">
        <authorList>
            <person name="Lesea H.P."/>
            <person name="Kuehl J.V."/>
            <person name="Chandonia J.-M."/>
        </authorList>
    </citation>
    <scope>NUCLEOTIDE SEQUENCE</scope>
    <source>
        <strain evidence="7">FW102-FHT14D07</strain>
    </source>
</reference>
<dbReference type="SUPFAM" id="SSF46626">
    <property type="entry name" value="Cytochrome c"/>
    <property type="match status" value="1"/>
</dbReference>
<dbReference type="NCBIfam" id="TIGR00781">
    <property type="entry name" value="ccoO"/>
    <property type="match status" value="1"/>
</dbReference>
<keyword evidence="1 4" id="KW-0349">Heme</keyword>
<evidence type="ECO:0000259" key="6">
    <source>
        <dbReference type="PROSITE" id="PS51007"/>
    </source>
</evidence>
<dbReference type="Gene3D" id="6.10.250.2250">
    <property type="match status" value="1"/>
</dbReference>
<name>A0AB74UTC8_9GAMM</name>
<keyword evidence="3 4" id="KW-0408">Iron</keyword>
<feature type="domain" description="Cytochrome c" evidence="6">
    <location>
        <begin position="53"/>
        <end position="198"/>
    </location>
</feature>
<accession>A0AB74UTC8</accession>
<keyword evidence="5" id="KW-1133">Transmembrane helix</keyword>
<evidence type="ECO:0000256" key="1">
    <source>
        <dbReference type="ARBA" id="ARBA00022617"/>
    </source>
</evidence>
<sequence length="221" mass="24114">MAYKHFEAIEKHAGLLGIGIAIMVSLGGLAEITPLFMEAHSVKAPPGVHPYEPLRLIGKDVYVREGCYLCHSQMIRALRFETERYGHFSTAAESVYDRPFQWGSKRTGPDLARVGGKYSDAWQRLHLMDPRQVVPQSNMPGYPWLAHNTISAEDVQARMRTLRKLGDPYTDAQIAAAPEAVKGKTEMDALIAYLQGLGIANEPAPSAAKPATTDGVAGATP</sequence>
<protein>
    <submittedName>
        <fullName evidence="7">Cytochrome-c oxidase, cbb3-type subunit II</fullName>
    </submittedName>
</protein>
<proteinExistence type="predicted"/>
<keyword evidence="5" id="KW-0472">Membrane</keyword>
<evidence type="ECO:0000256" key="3">
    <source>
        <dbReference type="ARBA" id="ARBA00023004"/>
    </source>
</evidence>
<dbReference type="AlphaFoldDB" id="A0AB74UTC8"/>
<evidence type="ECO:0000256" key="2">
    <source>
        <dbReference type="ARBA" id="ARBA00022723"/>
    </source>
</evidence>
<dbReference type="EMBL" id="CP170721">
    <property type="protein sequence ID" value="XIA19720.1"/>
    <property type="molecule type" value="Genomic_DNA"/>
</dbReference>
<dbReference type="GO" id="GO:0020037">
    <property type="term" value="F:heme binding"/>
    <property type="evidence" value="ECO:0007669"/>
    <property type="project" value="InterPro"/>
</dbReference>
<keyword evidence="5" id="KW-0812">Transmembrane</keyword>
<dbReference type="Gene3D" id="1.10.760.10">
    <property type="entry name" value="Cytochrome c-like domain"/>
    <property type="match status" value="1"/>
</dbReference>
<dbReference type="RefSeq" id="WP_395118742.1">
    <property type="nucleotide sequence ID" value="NZ_CP170721.1"/>
</dbReference>
<dbReference type="Pfam" id="PF02433">
    <property type="entry name" value="FixO"/>
    <property type="match status" value="1"/>
</dbReference>
<dbReference type="InterPro" id="IPR009056">
    <property type="entry name" value="Cyt_c-like_dom"/>
</dbReference>